<organism evidence="2 3">
    <name type="scientific">Pseudonocardia oceani</name>
    <dbReference type="NCBI Taxonomy" id="2792013"/>
    <lineage>
        <taxon>Bacteria</taxon>
        <taxon>Bacillati</taxon>
        <taxon>Actinomycetota</taxon>
        <taxon>Actinomycetes</taxon>
        <taxon>Pseudonocardiales</taxon>
        <taxon>Pseudonocardiaceae</taxon>
        <taxon>Pseudonocardia</taxon>
    </lineage>
</organism>
<name>A0ABS6UFI6_9PSEU</name>
<sequence>MIVDCESCEVRGNACGDCVIGVLLGVPTVPARRPEGRSGDVAAAQDGPSGASTVQLDAPEQRALAVLADQGLVPRLRLVAAPRRPASGARDDGGAARDTG</sequence>
<protein>
    <submittedName>
        <fullName evidence="2">Uncharacterized protein</fullName>
    </submittedName>
</protein>
<keyword evidence="3" id="KW-1185">Reference proteome</keyword>
<dbReference type="RefSeq" id="WP_218592761.1">
    <property type="nucleotide sequence ID" value="NZ_JADQDE010000274.1"/>
</dbReference>
<accession>A0ABS6UFI6</accession>
<evidence type="ECO:0000256" key="1">
    <source>
        <dbReference type="SAM" id="MobiDB-lite"/>
    </source>
</evidence>
<feature type="compositionally biased region" description="Basic and acidic residues" evidence="1">
    <location>
        <begin position="89"/>
        <end position="100"/>
    </location>
</feature>
<evidence type="ECO:0000313" key="2">
    <source>
        <dbReference type="EMBL" id="MBW0130983.1"/>
    </source>
</evidence>
<feature type="region of interest" description="Disordered" evidence="1">
    <location>
        <begin position="81"/>
        <end position="100"/>
    </location>
</feature>
<reference evidence="2 3" key="1">
    <citation type="submission" date="2020-11" db="EMBL/GenBank/DDBJ databases">
        <title>Pseudonocardia abyssalis sp. nov. and Pseudonocardia oceani sp. nov., description and phylogenomic analysis of two novel actinomycetes isolated from the deep Southern Ocean.</title>
        <authorList>
            <person name="Parra J."/>
        </authorList>
    </citation>
    <scope>NUCLEOTIDE SEQUENCE [LARGE SCALE GENOMIC DNA]</scope>
    <source>
        <strain evidence="3">KRD185</strain>
    </source>
</reference>
<feature type="region of interest" description="Disordered" evidence="1">
    <location>
        <begin position="31"/>
        <end position="53"/>
    </location>
</feature>
<gene>
    <name evidence="2" type="ORF">I4I82_25375</name>
</gene>
<dbReference type="Proteomes" id="UP000694300">
    <property type="component" value="Unassembled WGS sequence"/>
</dbReference>
<proteinExistence type="predicted"/>
<comment type="caution">
    <text evidence="2">The sequence shown here is derived from an EMBL/GenBank/DDBJ whole genome shotgun (WGS) entry which is preliminary data.</text>
</comment>
<dbReference type="EMBL" id="JADQDF010000001">
    <property type="protein sequence ID" value="MBW0130983.1"/>
    <property type="molecule type" value="Genomic_DNA"/>
</dbReference>
<evidence type="ECO:0000313" key="3">
    <source>
        <dbReference type="Proteomes" id="UP000694300"/>
    </source>
</evidence>